<protein>
    <submittedName>
        <fullName evidence="2">Uncharacterized protein</fullName>
    </submittedName>
</protein>
<dbReference type="EMBL" id="HBFR01011699">
    <property type="protein sequence ID" value="CAD8881253.1"/>
    <property type="molecule type" value="Transcribed_RNA"/>
</dbReference>
<organism evidence="2">
    <name type="scientific">Corethron hystrix</name>
    <dbReference type="NCBI Taxonomy" id="216773"/>
    <lineage>
        <taxon>Eukaryota</taxon>
        <taxon>Sar</taxon>
        <taxon>Stramenopiles</taxon>
        <taxon>Ochrophyta</taxon>
        <taxon>Bacillariophyta</taxon>
        <taxon>Coscinodiscophyceae</taxon>
        <taxon>Corethrophycidae</taxon>
        <taxon>Corethrales</taxon>
        <taxon>Corethraceae</taxon>
        <taxon>Corethron</taxon>
    </lineage>
</organism>
<dbReference type="AlphaFoldDB" id="A0A7S1FPD4"/>
<accession>A0A7S1FPD4</accession>
<feature type="region of interest" description="Disordered" evidence="1">
    <location>
        <begin position="141"/>
        <end position="169"/>
    </location>
</feature>
<proteinExistence type="predicted"/>
<sequence length="327" mass="37216">MPSPLVSTIQKSIASFLAAHPDSNPSDLLRVLTRESNLAFEKSLLIDALEKDPFQLFRIENGVDRGKLAKVQKRIGRVTDVTRKSDCTVPLPPGKDFGTTIEIRAEVEFLGSINGDHAGATCRAVFSFRRSPVWYENPHNVVNDTASSPTKKKPKTNLDREGGSEKNGKWGTRLQYTVDMSFIEQDLPTTATQQHRCLSLEIDGASTFPCDTSPAQPMPTIELNEIMEEEEIEFEWRKAHWKVLRDEIDQYTFDWDPSIADKWWEMSGMKNIFEGEETQGEDDMLSCEVLYLLLVFPYYEHEWDVPGLILESVFGSEEEEEDEDAEL</sequence>
<evidence type="ECO:0000256" key="1">
    <source>
        <dbReference type="SAM" id="MobiDB-lite"/>
    </source>
</evidence>
<feature type="compositionally biased region" description="Basic and acidic residues" evidence="1">
    <location>
        <begin position="156"/>
        <end position="168"/>
    </location>
</feature>
<gene>
    <name evidence="2" type="ORF">CHYS00102_LOCUS8440</name>
</gene>
<evidence type="ECO:0000313" key="2">
    <source>
        <dbReference type="EMBL" id="CAD8881253.1"/>
    </source>
</evidence>
<name>A0A7S1FPD4_9STRA</name>
<reference evidence="2" key="1">
    <citation type="submission" date="2021-01" db="EMBL/GenBank/DDBJ databases">
        <authorList>
            <person name="Corre E."/>
            <person name="Pelletier E."/>
            <person name="Niang G."/>
            <person name="Scheremetjew M."/>
            <person name="Finn R."/>
            <person name="Kale V."/>
            <person name="Holt S."/>
            <person name="Cochrane G."/>
            <person name="Meng A."/>
            <person name="Brown T."/>
            <person name="Cohen L."/>
        </authorList>
    </citation>
    <scope>NUCLEOTIDE SEQUENCE</scope>
    <source>
        <strain evidence="2">308</strain>
    </source>
</reference>